<dbReference type="RefSeq" id="WP_133768028.1">
    <property type="nucleotide sequence ID" value="NZ_SNZR01000011.1"/>
</dbReference>
<feature type="domain" description="EAL" evidence="1">
    <location>
        <begin position="1"/>
        <end position="104"/>
    </location>
</feature>
<dbReference type="PROSITE" id="PS50883">
    <property type="entry name" value="EAL"/>
    <property type="match status" value="1"/>
</dbReference>
<evidence type="ECO:0000259" key="1">
    <source>
        <dbReference type="PROSITE" id="PS50883"/>
    </source>
</evidence>
<name>A0A4R7C8E1_9HYPH</name>
<dbReference type="EMBL" id="SNZR01000011">
    <property type="protein sequence ID" value="TDR92987.1"/>
    <property type="molecule type" value="Genomic_DNA"/>
</dbReference>
<protein>
    <recommendedName>
        <fullName evidence="1">EAL domain-containing protein</fullName>
    </recommendedName>
</protein>
<proteinExistence type="predicted"/>
<sequence>MFKAPPSPDAYDTLQDTAGYARPADDFGEHVAAGDHLQNLLHLKKMLIDKRRFMAQDVITYPVVYLARAQDIANLQNLMSALDLAIAHELSLKETAAGGPAHEP</sequence>
<comment type="caution">
    <text evidence="2">The sequence shown here is derived from an EMBL/GenBank/DDBJ whole genome shotgun (WGS) entry which is preliminary data.</text>
</comment>
<dbReference type="OrthoDB" id="8238063at2"/>
<dbReference type="InterPro" id="IPR001633">
    <property type="entry name" value="EAL_dom"/>
</dbReference>
<evidence type="ECO:0000313" key="2">
    <source>
        <dbReference type="EMBL" id="TDR92987.1"/>
    </source>
</evidence>
<dbReference type="Proteomes" id="UP000295122">
    <property type="component" value="Unassembled WGS sequence"/>
</dbReference>
<evidence type="ECO:0000313" key="3">
    <source>
        <dbReference type="Proteomes" id="UP000295122"/>
    </source>
</evidence>
<reference evidence="2 3" key="1">
    <citation type="submission" date="2019-03" db="EMBL/GenBank/DDBJ databases">
        <title>Genomic Encyclopedia of Type Strains, Phase IV (KMG-IV): sequencing the most valuable type-strain genomes for metagenomic binning, comparative biology and taxonomic classification.</title>
        <authorList>
            <person name="Goeker M."/>
        </authorList>
    </citation>
    <scope>NUCLEOTIDE SEQUENCE [LARGE SCALE GENOMIC DNA]</scope>
    <source>
        <strain evidence="2 3">DSM 25903</strain>
    </source>
</reference>
<dbReference type="AlphaFoldDB" id="A0A4R7C8E1"/>
<gene>
    <name evidence="2" type="ORF">EV668_0232</name>
</gene>
<organism evidence="2 3">
    <name type="scientific">Enterovirga rhinocerotis</name>
    <dbReference type="NCBI Taxonomy" id="1339210"/>
    <lineage>
        <taxon>Bacteria</taxon>
        <taxon>Pseudomonadati</taxon>
        <taxon>Pseudomonadota</taxon>
        <taxon>Alphaproteobacteria</taxon>
        <taxon>Hyphomicrobiales</taxon>
        <taxon>Methylobacteriaceae</taxon>
        <taxon>Enterovirga</taxon>
    </lineage>
</organism>
<keyword evidence="3" id="KW-1185">Reference proteome</keyword>
<accession>A0A4R7C8E1</accession>